<dbReference type="InterPro" id="IPR029039">
    <property type="entry name" value="Flavoprotein-like_sf"/>
</dbReference>
<protein>
    <submittedName>
        <fullName evidence="2">FMN reductase</fullName>
    </submittedName>
</protein>
<dbReference type="InterPro" id="IPR005025">
    <property type="entry name" value="FMN_Rdtase-like_dom"/>
</dbReference>
<dbReference type="GO" id="GO:0016491">
    <property type="term" value="F:oxidoreductase activity"/>
    <property type="evidence" value="ECO:0007669"/>
    <property type="project" value="InterPro"/>
</dbReference>
<dbReference type="SUPFAM" id="SSF52218">
    <property type="entry name" value="Flavoproteins"/>
    <property type="match status" value="1"/>
</dbReference>
<organism evidence="2 3">
    <name type="scientific">Polaribacter pacificus</name>
    <dbReference type="NCBI Taxonomy" id="1775173"/>
    <lineage>
        <taxon>Bacteria</taxon>
        <taxon>Pseudomonadati</taxon>
        <taxon>Bacteroidota</taxon>
        <taxon>Flavobacteriia</taxon>
        <taxon>Flavobacteriales</taxon>
        <taxon>Flavobacteriaceae</taxon>
    </lineage>
</organism>
<comment type="caution">
    <text evidence="2">The sequence shown here is derived from an EMBL/GenBank/DDBJ whole genome shotgun (WGS) entry which is preliminary data.</text>
</comment>
<evidence type="ECO:0000259" key="1">
    <source>
        <dbReference type="Pfam" id="PF03358"/>
    </source>
</evidence>
<dbReference type="RefSeq" id="WP_188599081.1">
    <property type="nucleotide sequence ID" value="NZ_BMJW01000002.1"/>
</dbReference>
<dbReference type="Proteomes" id="UP000633278">
    <property type="component" value="Unassembled WGS sequence"/>
</dbReference>
<gene>
    <name evidence="2" type="ORF">GCM10011416_18920</name>
</gene>
<dbReference type="InterPro" id="IPR050712">
    <property type="entry name" value="NAD(P)H-dep_reductase"/>
</dbReference>
<reference evidence="2" key="1">
    <citation type="journal article" date="2014" name="Int. J. Syst. Evol. Microbiol.">
        <title>Complete genome sequence of Corynebacterium casei LMG S-19264T (=DSM 44701T), isolated from a smear-ripened cheese.</title>
        <authorList>
            <consortium name="US DOE Joint Genome Institute (JGI-PGF)"/>
            <person name="Walter F."/>
            <person name="Albersmeier A."/>
            <person name="Kalinowski J."/>
            <person name="Ruckert C."/>
        </authorList>
    </citation>
    <scope>NUCLEOTIDE SEQUENCE</scope>
    <source>
        <strain evidence="2">CGMCC 1.15763</strain>
    </source>
</reference>
<name>A0A917I113_9FLAO</name>
<feature type="domain" description="NADPH-dependent FMN reductase-like" evidence="1">
    <location>
        <begin position="3"/>
        <end position="141"/>
    </location>
</feature>
<dbReference type="EMBL" id="BMJW01000002">
    <property type="protein sequence ID" value="GGH00550.1"/>
    <property type="molecule type" value="Genomic_DNA"/>
</dbReference>
<dbReference type="PANTHER" id="PTHR30543:SF21">
    <property type="entry name" value="NAD(P)H-DEPENDENT FMN REDUCTASE LOT6"/>
    <property type="match status" value="1"/>
</dbReference>
<accession>A0A917I113</accession>
<evidence type="ECO:0000313" key="3">
    <source>
        <dbReference type="Proteomes" id="UP000633278"/>
    </source>
</evidence>
<dbReference type="Pfam" id="PF03358">
    <property type="entry name" value="FMN_red"/>
    <property type="match status" value="1"/>
</dbReference>
<dbReference type="AlphaFoldDB" id="A0A917I113"/>
<dbReference type="Gene3D" id="3.40.50.360">
    <property type="match status" value="1"/>
</dbReference>
<dbReference type="PANTHER" id="PTHR30543">
    <property type="entry name" value="CHROMATE REDUCTASE"/>
    <property type="match status" value="1"/>
</dbReference>
<sequence>MKKIIAFAGSNSKESINKKLAVYAANRVDQVEVQVLDLNDFPLPIYGIDEEKENGIPLNAKAFLEHLHSADGIVLSLAEHNGNFSTAFKNLFDWMSRIQKNFWNKVPMLLLSTSPGANGAKSVLGIAKNGFPHMGGNIVADFSLPTFNNNFLEDQLVDASLQEQLDAALLEFKKHL</sequence>
<keyword evidence="3" id="KW-1185">Reference proteome</keyword>
<evidence type="ECO:0000313" key="2">
    <source>
        <dbReference type="EMBL" id="GGH00550.1"/>
    </source>
</evidence>
<dbReference type="GO" id="GO:0005829">
    <property type="term" value="C:cytosol"/>
    <property type="evidence" value="ECO:0007669"/>
    <property type="project" value="TreeGrafter"/>
</dbReference>
<reference evidence="2" key="2">
    <citation type="submission" date="2020-09" db="EMBL/GenBank/DDBJ databases">
        <authorList>
            <person name="Sun Q."/>
            <person name="Zhou Y."/>
        </authorList>
    </citation>
    <scope>NUCLEOTIDE SEQUENCE</scope>
    <source>
        <strain evidence="2">CGMCC 1.15763</strain>
    </source>
</reference>
<dbReference type="GO" id="GO:0010181">
    <property type="term" value="F:FMN binding"/>
    <property type="evidence" value="ECO:0007669"/>
    <property type="project" value="TreeGrafter"/>
</dbReference>
<proteinExistence type="predicted"/>